<feature type="repeat" description="PPR" evidence="4">
    <location>
        <begin position="371"/>
        <end position="401"/>
    </location>
</feature>
<evidence type="ECO:0000313" key="6">
    <source>
        <dbReference type="Proteomes" id="UP000596660"/>
    </source>
</evidence>
<dbReference type="InterPro" id="IPR011990">
    <property type="entry name" value="TPR-like_helical_dom_sf"/>
</dbReference>
<proteinExistence type="predicted"/>
<feature type="repeat" description="PPR" evidence="4">
    <location>
        <begin position="138"/>
        <end position="172"/>
    </location>
</feature>
<keyword evidence="1" id="KW-0677">Repeat</keyword>
<dbReference type="GO" id="GO:0003723">
    <property type="term" value="F:RNA binding"/>
    <property type="evidence" value="ECO:0007669"/>
    <property type="project" value="InterPro"/>
</dbReference>
<reference evidence="5" key="2">
    <citation type="submission" date="2021-03" db="UniProtKB">
        <authorList>
            <consortium name="EnsemblPlants"/>
        </authorList>
    </citation>
    <scope>IDENTIFICATION</scope>
</reference>
<dbReference type="InterPro" id="IPR046848">
    <property type="entry name" value="E_motif"/>
</dbReference>
<evidence type="ECO:0000256" key="3">
    <source>
        <dbReference type="ARBA" id="ARBA00022840"/>
    </source>
</evidence>
<dbReference type="GO" id="GO:0099402">
    <property type="term" value="P:plant organ development"/>
    <property type="evidence" value="ECO:0007669"/>
    <property type="project" value="UniProtKB-ARBA"/>
</dbReference>
<dbReference type="InterPro" id="IPR043129">
    <property type="entry name" value="ATPase_NBD"/>
</dbReference>
<keyword evidence="6" id="KW-1185">Reference proteome</keyword>
<dbReference type="GO" id="GO:0009451">
    <property type="term" value="P:RNA modification"/>
    <property type="evidence" value="ECO:0007669"/>
    <property type="project" value="InterPro"/>
</dbReference>
<dbReference type="Proteomes" id="UP000596660">
    <property type="component" value="Unplaced"/>
</dbReference>
<feature type="repeat" description="PPR" evidence="4">
    <location>
        <begin position="503"/>
        <end position="537"/>
    </location>
</feature>
<keyword evidence="3" id="KW-0067">ATP-binding</keyword>
<keyword evidence="2" id="KW-0547">Nucleotide-binding</keyword>
<dbReference type="Gene3D" id="1.25.40.10">
    <property type="entry name" value="Tetratricopeptide repeat domain"/>
    <property type="match status" value="4"/>
</dbReference>
<sequence length="723" mass="79999">MTSVKSYVSHSPIPLVSSIKIECFPTVASLAYGFEKKNNETILVFDLGGDTFDVSVLEVGDGVFEVLSTSGDTHLGGYDFNERMVDWLAETLKKNEDRASIYIMSSNLFKTTSIILATVKAGQIVSARKMFDEMPIRDTVAWNAMLTSYSHLGIYPEVFSLFRKMRIANTKPDHFTFTATLSACSGAGDVKYGSAIHGIVVISGCQNSLPVRNALIDMYGKCMIPYSSEKVFEEMQLPNVVSWCSLLYSYTNAGLLGVAAEVFIRMPERVEISWNIMIAGHARHGDCESCLNLFRQMREDGGCPDQWTLSALVNSCVGREETNFGLMIHAFVTKSGWYTSVEVQNSILTFYTESESRDDVSKALKSMDCWNQVSWNSVIDAHMKMGNTHEAWILFQQMPEKNVVSWTSMVAGYARNGQESEAIWLFVHMLRASVNPDELAFGAFFLACSGLALLGHGLMIHGCLIRHGFRASVYVGNGLVNMYAKCGDLLGASRAFGDVVSKDLVSWNTMLFAYGLHGRANQALQLYEEMLAQGNRPDVVTFIGLLMTCSHAGLVEDAQCFLDSMSSVYGLSHEMHHVACILDLLGRGGYLTEARSLAKGVKVLKGKSSETMLGACSMTLDILLAKEIGDDLIITKPLDEMSYVLMSNLYCASGQWKKSETVRKIMADQGVKKTPGCSWIELKNESISFVSGDFSHPYMDKMCKILSNLELELRYPCILNCNS</sequence>
<dbReference type="PANTHER" id="PTHR47926:SF465">
    <property type="entry name" value="PENTATRICOPEPTIDE REPEAT (PPR-LIKE) SUPERFAMILY PROTEIN"/>
    <property type="match status" value="1"/>
</dbReference>
<dbReference type="GO" id="GO:0005524">
    <property type="term" value="F:ATP binding"/>
    <property type="evidence" value="ECO:0007669"/>
    <property type="project" value="UniProtKB-KW"/>
</dbReference>
<dbReference type="PROSITE" id="PS51375">
    <property type="entry name" value="PPR"/>
    <property type="match status" value="6"/>
</dbReference>
<dbReference type="GO" id="GO:0140662">
    <property type="term" value="F:ATP-dependent protein folding chaperone"/>
    <property type="evidence" value="ECO:0007669"/>
    <property type="project" value="InterPro"/>
</dbReference>
<dbReference type="Pfam" id="PF00012">
    <property type="entry name" value="HSP70"/>
    <property type="match status" value="1"/>
</dbReference>
<dbReference type="InterPro" id="IPR013126">
    <property type="entry name" value="Hsp_70_fam"/>
</dbReference>
<evidence type="ECO:0000313" key="5">
    <source>
        <dbReference type="EnsemblPlants" id="AUR62032003-RA:cds"/>
    </source>
</evidence>
<dbReference type="Pfam" id="PF20431">
    <property type="entry name" value="E_motif"/>
    <property type="match status" value="1"/>
</dbReference>
<feature type="repeat" description="PPR" evidence="4">
    <location>
        <begin position="639"/>
        <end position="673"/>
    </location>
</feature>
<dbReference type="SUPFAM" id="SSF53067">
    <property type="entry name" value="Actin-like ATPase domain"/>
    <property type="match status" value="1"/>
</dbReference>
<protein>
    <submittedName>
        <fullName evidence="5">Uncharacterized protein</fullName>
    </submittedName>
</protein>
<evidence type="ECO:0000256" key="4">
    <source>
        <dbReference type="PROSITE-ProRule" id="PRU00708"/>
    </source>
</evidence>
<evidence type="ECO:0000256" key="1">
    <source>
        <dbReference type="ARBA" id="ARBA00022737"/>
    </source>
</evidence>
<dbReference type="Pfam" id="PF01535">
    <property type="entry name" value="PPR"/>
    <property type="match status" value="4"/>
</dbReference>
<dbReference type="PANTHER" id="PTHR47926">
    <property type="entry name" value="PENTATRICOPEPTIDE REPEAT-CONTAINING PROTEIN"/>
    <property type="match status" value="1"/>
</dbReference>
<dbReference type="NCBIfam" id="TIGR00756">
    <property type="entry name" value="PPR"/>
    <property type="match status" value="5"/>
</dbReference>
<dbReference type="FunFam" id="1.25.40.10:FF:000158">
    <property type="entry name" value="pentatricopeptide repeat-containing protein At2g33680"/>
    <property type="match status" value="1"/>
</dbReference>
<name>A0A803MM41_CHEQI</name>
<dbReference type="Gene3D" id="3.30.420.40">
    <property type="match status" value="1"/>
</dbReference>
<dbReference type="OMA" id="HMELAHE"/>
<dbReference type="InterPro" id="IPR002885">
    <property type="entry name" value="PPR_rpt"/>
</dbReference>
<reference evidence="5" key="1">
    <citation type="journal article" date="2017" name="Nature">
        <title>The genome of Chenopodium quinoa.</title>
        <authorList>
            <person name="Jarvis D.E."/>
            <person name="Ho Y.S."/>
            <person name="Lightfoot D.J."/>
            <person name="Schmoeckel S.M."/>
            <person name="Li B."/>
            <person name="Borm T.J.A."/>
            <person name="Ohyanagi H."/>
            <person name="Mineta K."/>
            <person name="Michell C.T."/>
            <person name="Saber N."/>
            <person name="Kharbatia N.M."/>
            <person name="Rupper R.R."/>
            <person name="Sharp A.R."/>
            <person name="Dally N."/>
            <person name="Boughton B.A."/>
            <person name="Woo Y.H."/>
            <person name="Gao G."/>
            <person name="Schijlen E.G.W.M."/>
            <person name="Guo X."/>
            <person name="Momin A.A."/>
            <person name="Negrao S."/>
            <person name="Al-Babili S."/>
            <person name="Gehring C."/>
            <person name="Roessner U."/>
            <person name="Jung C."/>
            <person name="Murphy K."/>
            <person name="Arold S.T."/>
            <person name="Gojobori T."/>
            <person name="van der Linden C.G."/>
            <person name="van Loo E.N."/>
            <person name="Jellen E.N."/>
            <person name="Maughan P.J."/>
            <person name="Tester M."/>
        </authorList>
    </citation>
    <scope>NUCLEOTIDE SEQUENCE [LARGE SCALE GENOMIC DNA]</scope>
    <source>
        <strain evidence="5">cv. PI 614886</strain>
    </source>
</reference>
<organism evidence="5 6">
    <name type="scientific">Chenopodium quinoa</name>
    <name type="common">Quinoa</name>
    <dbReference type="NCBI Taxonomy" id="63459"/>
    <lineage>
        <taxon>Eukaryota</taxon>
        <taxon>Viridiplantae</taxon>
        <taxon>Streptophyta</taxon>
        <taxon>Embryophyta</taxon>
        <taxon>Tracheophyta</taxon>
        <taxon>Spermatophyta</taxon>
        <taxon>Magnoliopsida</taxon>
        <taxon>eudicotyledons</taxon>
        <taxon>Gunneridae</taxon>
        <taxon>Pentapetalae</taxon>
        <taxon>Caryophyllales</taxon>
        <taxon>Chenopodiaceae</taxon>
        <taxon>Chenopodioideae</taxon>
        <taxon>Atripliceae</taxon>
        <taxon>Chenopodium</taxon>
    </lineage>
</organism>
<accession>A0A803MM41</accession>
<dbReference type="Gramene" id="AUR62032003-RA">
    <property type="protein sequence ID" value="AUR62032003-RA:cds"/>
    <property type="gene ID" value="AUR62032003"/>
</dbReference>
<feature type="repeat" description="PPR" evidence="4">
    <location>
        <begin position="270"/>
        <end position="304"/>
    </location>
</feature>
<dbReference type="Pfam" id="PF13041">
    <property type="entry name" value="PPR_2"/>
    <property type="match status" value="3"/>
</dbReference>
<evidence type="ECO:0000256" key="2">
    <source>
        <dbReference type="ARBA" id="ARBA00022741"/>
    </source>
</evidence>
<dbReference type="AlphaFoldDB" id="A0A803MM41"/>
<feature type="repeat" description="PPR" evidence="4">
    <location>
        <begin position="402"/>
        <end position="436"/>
    </location>
</feature>
<dbReference type="EnsemblPlants" id="AUR62032003-RA">
    <property type="protein sequence ID" value="AUR62032003-RA:cds"/>
    <property type="gene ID" value="AUR62032003"/>
</dbReference>
<dbReference type="InterPro" id="IPR046960">
    <property type="entry name" value="PPR_At4g14850-like_plant"/>
</dbReference>